<evidence type="ECO:0000313" key="2">
    <source>
        <dbReference type="EMBL" id="RAL70012.1"/>
    </source>
</evidence>
<evidence type="ECO:0000313" key="3">
    <source>
        <dbReference type="Proteomes" id="UP000248786"/>
    </source>
</evidence>
<name>A0A328EJE3_9CHLR</name>
<dbReference type="EMBL" id="QGLC01000025">
    <property type="protein sequence ID" value="RAL68810.1"/>
    <property type="molecule type" value="Genomic_DNA"/>
</dbReference>
<accession>A0A328EJE3</accession>
<sequence length="41" mass="4682">MGAYDSIKSYDIELIVTVVRTEKAVKLYIQGKLTNLMEPLH</sequence>
<proteinExistence type="predicted"/>
<dbReference type="Proteomes" id="UP000248786">
    <property type="component" value="Unassembled WGS sequence"/>
</dbReference>
<dbReference type="EMBL" id="QGLD01000018">
    <property type="protein sequence ID" value="RAL70012.1"/>
    <property type="molecule type" value="Genomic_DNA"/>
</dbReference>
<reference evidence="3 4" key="1">
    <citation type="submission" date="2018-05" db="EMBL/GenBank/DDBJ databases">
        <title>Draft genome sequences of Dehalococcoides mccartyi strains RC and KS.</title>
        <authorList>
            <person name="Higgins S.A."/>
            <person name="Padilla-Crespo E."/>
            <person name="Loeffler F.E."/>
        </authorList>
    </citation>
    <scope>NUCLEOTIDE SEQUENCE [LARGE SCALE GENOMIC DNA]</scope>
    <source>
        <strain evidence="2 3">KS</strain>
        <strain evidence="1 4">RC</strain>
    </source>
</reference>
<organism evidence="1 4">
    <name type="scientific">Dehalococcoides mccartyi</name>
    <dbReference type="NCBI Taxonomy" id="61435"/>
    <lineage>
        <taxon>Bacteria</taxon>
        <taxon>Bacillati</taxon>
        <taxon>Chloroflexota</taxon>
        <taxon>Dehalococcoidia</taxon>
        <taxon>Dehalococcoidales</taxon>
        <taxon>Dehalococcoidaceae</taxon>
        <taxon>Dehalococcoides</taxon>
    </lineage>
</organism>
<comment type="caution">
    <text evidence="1">The sequence shown here is derived from an EMBL/GenBank/DDBJ whole genome shotgun (WGS) entry which is preliminary data.</text>
</comment>
<evidence type="ECO:0000313" key="1">
    <source>
        <dbReference type="EMBL" id="RAL68810.1"/>
    </source>
</evidence>
<gene>
    <name evidence="2" type="ORF">C1G86_1536</name>
    <name evidence="1" type="ORF">C1G87_1573</name>
</gene>
<dbReference type="Proteomes" id="UP000249146">
    <property type="component" value="Unassembled WGS sequence"/>
</dbReference>
<dbReference type="AlphaFoldDB" id="A0A328EJE3"/>
<protein>
    <submittedName>
        <fullName evidence="1">Uncharacterized protein</fullName>
    </submittedName>
</protein>
<evidence type="ECO:0000313" key="4">
    <source>
        <dbReference type="Proteomes" id="UP000249146"/>
    </source>
</evidence>